<reference evidence="1 2" key="1">
    <citation type="submission" date="2016-10" db="EMBL/GenBank/DDBJ databases">
        <title>The genome sequence of Colletotrichum fioriniae PJ7.</title>
        <authorList>
            <person name="Baroncelli R."/>
        </authorList>
    </citation>
    <scope>NUCLEOTIDE SEQUENCE [LARGE SCALE GENOMIC DNA]</scope>
    <source>
        <strain evidence="1 2">Tom-12</strain>
    </source>
</reference>
<dbReference type="EMBL" id="MLFU01000064">
    <property type="protein sequence ID" value="KAK1487770.1"/>
    <property type="molecule type" value="Genomic_DNA"/>
</dbReference>
<evidence type="ECO:0000313" key="2">
    <source>
        <dbReference type="Proteomes" id="UP001227543"/>
    </source>
</evidence>
<dbReference type="Proteomes" id="UP001227543">
    <property type="component" value="Unassembled WGS sequence"/>
</dbReference>
<proteinExistence type="predicted"/>
<protein>
    <submittedName>
        <fullName evidence="1">Uncharacterized protein</fullName>
    </submittedName>
</protein>
<organism evidence="1 2">
    <name type="scientific">Colletotrichum tamarilloi</name>
    <dbReference type="NCBI Taxonomy" id="1209934"/>
    <lineage>
        <taxon>Eukaryota</taxon>
        <taxon>Fungi</taxon>
        <taxon>Dikarya</taxon>
        <taxon>Ascomycota</taxon>
        <taxon>Pezizomycotina</taxon>
        <taxon>Sordariomycetes</taxon>
        <taxon>Hypocreomycetidae</taxon>
        <taxon>Glomerellales</taxon>
        <taxon>Glomerellaceae</taxon>
        <taxon>Colletotrichum</taxon>
        <taxon>Colletotrichum acutatum species complex</taxon>
    </lineage>
</organism>
<name>A0ABQ9QWU7_9PEZI</name>
<comment type="caution">
    <text evidence="1">The sequence shown here is derived from an EMBL/GenBank/DDBJ whole genome shotgun (WGS) entry which is preliminary data.</text>
</comment>
<gene>
    <name evidence="1" type="ORF">CTAM01_11616</name>
</gene>
<evidence type="ECO:0000313" key="1">
    <source>
        <dbReference type="EMBL" id="KAK1487770.1"/>
    </source>
</evidence>
<accession>A0ABQ9QWU7</accession>
<sequence>MLCFSRAGPFLMHMQTAVAYGRGPPAVIEWRVGCMQLPSHRPDFSLFRLVAGKEM</sequence>
<dbReference type="GeneID" id="85411865"/>
<dbReference type="RefSeq" id="XP_060377668.1">
    <property type="nucleotide sequence ID" value="XM_060527627.1"/>
</dbReference>
<keyword evidence="2" id="KW-1185">Reference proteome</keyword>